<name>A0A3M7MC85_9PLEO</name>
<organism evidence="2 3">
    <name type="scientific">Pyrenophora seminiperda CCB06</name>
    <dbReference type="NCBI Taxonomy" id="1302712"/>
    <lineage>
        <taxon>Eukaryota</taxon>
        <taxon>Fungi</taxon>
        <taxon>Dikarya</taxon>
        <taxon>Ascomycota</taxon>
        <taxon>Pezizomycotina</taxon>
        <taxon>Dothideomycetes</taxon>
        <taxon>Pleosporomycetidae</taxon>
        <taxon>Pleosporales</taxon>
        <taxon>Pleosporineae</taxon>
        <taxon>Pleosporaceae</taxon>
        <taxon>Pyrenophora</taxon>
    </lineage>
</organism>
<evidence type="ECO:0000313" key="3">
    <source>
        <dbReference type="Proteomes" id="UP000265663"/>
    </source>
</evidence>
<proteinExistence type="predicted"/>
<dbReference type="Proteomes" id="UP000265663">
    <property type="component" value="Unassembled WGS sequence"/>
</dbReference>
<reference evidence="2 3" key="1">
    <citation type="journal article" date="2014" name="PLoS ONE">
        <title>De novo Genome Assembly of the Fungal Plant Pathogen Pyrenophora semeniperda.</title>
        <authorList>
            <person name="Soliai M.M."/>
            <person name="Meyer S.E."/>
            <person name="Udall J.A."/>
            <person name="Elzinga D.E."/>
            <person name="Hermansen R.A."/>
            <person name="Bodily P.M."/>
            <person name="Hart A.A."/>
            <person name="Coleman C.E."/>
        </authorList>
    </citation>
    <scope>NUCLEOTIDE SEQUENCE [LARGE SCALE GENOMIC DNA]</scope>
    <source>
        <strain evidence="2 3">CCB06</strain>
        <tissue evidence="2">Mycelium</tissue>
    </source>
</reference>
<dbReference type="AlphaFoldDB" id="A0A3M7MC85"/>
<feature type="region of interest" description="Disordered" evidence="1">
    <location>
        <begin position="1"/>
        <end position="21"/>
    </location>
</feature>
<keyword evidence="3" id="KW-1185">Reference proteome</keyword>
<evidence type="ECO:0000313" key="2">
    <source>
        <dbReference type="EMBL" id="RMZ71974.1"/>
    </source>
</evidence>
<evidence type="ECO:0000256" key="1">
    <source>
        <dbReference type="SAM" id="MobiDB-lite"/>
    </source>
</evidence>
<accession>A0A3M7MC85</accession>
<sequence length="67" mass="7372">MKHTPGASRLSIAPSTFTPKDPYPLRIVILVDICNLDALDSEPTWDRACPPPPPGATAELIHRLKRL</sequence>
<dbReference type="EMBL" id="KE747829">
    <property type="protein sequence ID" value="RMZ71974.1"/>
    <property type="molecule type" value="Genomic_DNA"/>
</dbReference>
<protein>
    <submittedName>
        <fullName evidence="2">Uncharacterized protein</fullName>
    </submittedName>
</protein>
<gene>
    <name evidence="2" type="ORF">GMOD_00006958</name>
</gene>